<feature type="chain" id="PRO_5045795302" description="Saposin B-type domain-containing protein" evidence="3">
    <location>
        <begin position="23"/>
        <end position="120"/>
    </location>
</feature>
<dbReference type="InterPro" id="IPR011001">
    <property type="entry name" value="Saposin-like"/>
</dbReference>
<dbReference type="InterPro" id="IPR008139">
    <property type="entry name" value="SaposinB_dom"/>
</dbReference>
<dbReference type="EMBL" id="JASJQH010007561">
    <property type="protein sequence ID" value="KAK9704402.1"/>
    <property type="molecule type" value="Genomic_DNA"/>
</dbReference>
<evidence type="ECO:0000313" key="6">
    <source>
        <dbReference type="Proteomes" id="UP001479436"/>
    </source>
</evidence>
<keyword evidence="6" id="KW-1185">Reference proteome</keyword>
<comment type="caution">
    <text evidence="5">The sequence shown here is derived from an EMBL/GenBank/DDBJ whole genome shotgun (WGS) entry which is preliminary data.</text>
</comment>
<dbReference type="InterPro" id="IPR051428">
    <property type="entry name" value="Sphingo_Act-Surfact_Prot"/>
</dbReference>
<dbReference type="PROSITE" id="PS50015">
    <property type="entry name" value="SAP_B"/>
    <property type="match status" value="1"/>
</dbReference>
<evidence type="ECO:0000256" key="2">
    <source>
        <dbReference type="ARBA" id="ARBA00023180"/>
    </source>
</evidence>
<feature type="signal peptide" evidence="3">
    <location>
        <begin position="1"/>
        <end position="22"/>
    </location>
</feature>
<dbReference type="InterPro" id="IPR007856">
    <property type="entry name" value="SapB_1"/>
</dbReference>
<keyword evidence="2" id="KW-0325">Glycoprotein</keyword>
<proteinExistence type="predicted"/>
<dbReference type="PANTHER" id="PTHR11480">
    <property type="entry name" value="SAPOSIN-RELATED"/>
    <property type="match status" value="1"/>
</dbReference>
<gene>
    <name evidence="5" type="ORF">K7432_010220</name>
</gene>
<sequence length="120" mass="12787">MRFSLPLIVSISALFLSSNVSGALSINSGKSPIKAGITGNSPDCVICEFVMTQIDEMLKNGATKEEIQQAVHGVCNYLPQSVTKQCNNFVYKYADSIVQLLINGTDPLAVCPALSVCSSK</sequence>
<dbReference type="Pfam" id="PF03489">
    <property type="entry name" value="SapB_2"/>
    <property type="match status" value="1"/>
</dbReference>
<dbReference type="SMART" id="SM00741">
    <property type="entry name" value="SapB"/>
    <property type="match status" value="1"/>
</dbReference>
<dbReference type="Gene3D" id="1.10.225.10">
    <property type="entry name" value="Saposin-like"/>
    <property type="match status" value="1"/>
</dbReference>
<dbReference type="Pfam" id="PF05184">
    <property type="entry name" value="SapB_1"/>
    <property type="match status" value="1"/>
</dbReference>
<evidence type="ECO:0000256" key="3">
    <source>
        <dbReference type="SAM" id="SignalP"/>
    </source>
</evidence>
<organism evidence="5 6">
    <name type="scientific">Basidiobolus ranarum</name>
    <dbReference type="NCBI Taxonomy" id="34480"/>
    <lineage>
        <taxon>Eukaryota</taxon>
        <taxon>Fungi</taxon>
        <taxon>Fungi incertae sedis</taxon>
        <taxon>Zoopagomycota</taxon>
        <taxon>Entomophthoromycotina</taxon>
        <taxon>Basidiobolomycetes</taxon>
        <taxon>Basidiobolales</taxon>
        <taxon>Basidiobolaceae</taxon>
        <taxon>Basidiobolus</taxon>
    </lineage>
</organism>
<feature type="domain" description="Saposin B-type" evidence="4">
    <location>
        <begin position="40"/>
        <end position="120"/>
    </location>
</feature>
<dbReference type="SUPFAM" id="SSF47862">
    <property type="entry name" value="Saposin"/>
    <property type="match status" value="1"/>
</dbReference>
<name>A0ABR2VVV7_9FUNG</name>
<keyword evidence="3" id="KW-0732">Signal</keyword>
<reference evidence="5 6" key="1">
    <citation type="submission" date="2023-04" db="EMBL/GenBank/DDBJ databases">
        <title>Genome of Basidiobolus ranarum AG-B5.</title>
        <authorList>
            <person name="Stajich J.E."/>
            <person name="Carter-House D."/>
            <person name="Gryganskyi A."/>
        </authorList>
    </citation>
    <scope>NUCLEOTIDE SEQUENCE [LARGE SCALE GENOMIC DNA]</scope>
    <source>
        <strain evidence="5 6">AG-B5</strain>
    </source>
</reference>
<evidence type="ECO:0000313" key="5">
    <source>
        <dbReference type="EMBL" id="KAK9704402.1"/>
    </source>
</evidence>
<dbReference type="InterPro" id="IPR008373">
    <property type="entry name" value="Saposin"/>
</dbReference>
<keyword evidence="1" id="KW-1015">Disulfide bond</keyword>
<dbReference type="InterPro" id="IPR008138">
    <property type="entry name" value="SapB_2"/>
</dbReference>
<dbReference type="Proteomes" id="UP001479436">
    <property type="component" value="Unassembled WGS sequence"/>
</dbReference>
<protein>
    <recommendedName>
        <fullName evidence="4">Saposin B-type domain-containing protein</fullName>
    </recommendedName>
</protein>
<evidence type="ECO:0000259" key="4">
    <source>
        <dbReference type="PROSITE" id="PS50015"/>
    </source>
</evidence>
<dbReference type="PANTHER" id="PTHR11480:SF3">
    <property type="entry name" value="BCDNA.GH08312"/>
    <property type="match status" value="1"/>
</dbReference>
<accession>A0ABR2VVV7</accession>
<evidence type="ECO:0000256" key="1">
    <source>
        <dbReference type="ARBA" id="ARBA00023157"/>
    </source>
</evidence>
<dbReference type="PRINTS" id="PR01797">
    <property type="entry name" value="SAPOSIN"/>
</dbReference>